<reference evidence="2 3" key="1">
    <citation type="submission" date="2019-02" db="EMBL/GenBank/DDBJ databases">
        <title>Deep-cultivation of Planctomycetes and their phenomic and genomic characterization uncovers novel biology.</title>
        <authorList>
            <person name="Wiegand S."/>
            <person name="Jogler M."/>
            <person name="Boedeker C."/>
            <person name="Pinto D."/>
            <person name="Vollmers J."/>
            <person name="Rivas-Marin E."/>
            <person name="Kohn T."/>
            <person name="Peeters S.H."/>
            <person name="Heuer A."/>
            <person name="Rast P."/>
            <person name="Oberbeckmann S."/>
            <person name="Bunk B."/>
            <person name="Jeske O."/>
            <person name="Meyerdierks A."/>
            <person name="Storesund J.E."/>
            <person name="Kallscheuer N."/>
            <person name="Luecker S."/>
            <person name="Lage O.M."/>
            <person name="Pohl T."/>
            <person name="Merkel B.J."/>
            <person name="Hornburger P."/>
            <person name="Mueller R.-W."/>
            <person name="Bruemmer F."/>
            <person name="Labrenz M."/>
            <person name="Spormann A.M."/>
            <person name="Op den Camp H."/>
            <person name="Overmann J."/>
            <person name="Amann R."/>
            <person name="Jetten M.S.M."/>
            <person name="Mascher T."/>
            <person name="Medema M.H."/>
            <person name="Devos D.P."/>
            <person name="Kaster A.-K."/>
            <person name="Ovreas L."/>
            <person name="Rohde M."/>
            <person name="Galperin M.Y."/>
            <person name="Jogler C."/>
        </authorList>
    </citation>
    <scope>NUCLEOTIDE SEQUENCE [LARGE SCALE GENOMIC DNA]</scope>
    <source>
        <strain evidence="2 3">V22</strain>
    </source>
</reference>
<evidence type="ECO:0000256" key="1">
    <source>
        <dbReference type="SAM" id="MobiDB-lite"/>
    </source>
</evidence>
<feature type="region of interest" description="Disordered" evidence="1">
    <location>
        <begin position="37"/>
        <end position="66"/>
    </location>
</feature>
<dbReference type="AlphaFoldDB" id="A0A517T3G5"/>
<proteinExistence type="predicted"/>
<organism evidence="2 3">
    <name type="scientific">Calycomorphotria hydatis</name>
    <dbReference type="NCBI Taxonomy" id="2528027"/>
    <lineage>
        <taxon>Bacteria</taxon>
        <taxon>Pseudomonadati</taxon>
        <taxon>Planctomycetota</taxon>
        <taxon>Planctomycetia</taxon>
        <taxon>Planctomycetales</taxon>
        <taxon>Planctomycetaceae</taxon>
        <taxon>Calycomorphotria</taxon>
    </lineage>
</organism>
<keyword evidence="3" id="KW-1185">Reference proteome</keyword>
<protein>
    <submittedName>
        <fullName evidence="2">Uncharacterized protein</fullName>
    </submittedName>
</protein>
<evidence type="ECO:0000313" key="2">
    <source>
        <dbReference type="EMBL" id="QDT62922.1"/>
    </source>
</evidence>
<gene>
    <name evidence="2" type="ORF">V22_01200</name>
</gene>
<dbReference type="OrthoDB" id="9931876at2"/>
<name>A0A517T3G5_9PLAN</name>
<dbReference type="RefSeq" id="WP_145258821.1">
    <property type="nucleotide sequence ID" value="NZ_CP036316.1"/>
</dbReference>
<evidence type="ECO:0000313" key="3">
    <source>
        <dbReference type="Proteomes" id="UP000319976"/>
    </source>
</evidence>
<accession>A0A517T3G5</accession>
<dbReference type="Proteomes" id="UP000319976">
    <property type="component" value="Chromosome"/>
</dbReference>
<sequence>MLLTPWLSRVVMPGFYAYEHDRRSPWCYAQTGYRSNPFKPPQRFGPGKRNKQIPPEHHSIVRQRRA</sequence>
<dbReference type="KEGG" id="chya:V22_01200"/>
<dbReference type="EMBL" id="CP036316">
    <property type="protein sequence ID" value="QDT62922.1"/>
    <property type="molecule type" value="Genomic_DNA"/>
</dbReference>